<name>A0ABW8SGI0_9CLOT</name>
<dbReference type="PANTHER" id="PTHR43673">
    <property type="entry name" value="NAD(P)H NITROREDUCTASE YDGI-RELATED"/>
    <property type="match status" value="1"/>
</dbReference>
<keyword evidence="2" id="KW-0560">Oxidoreductase</keyword>
<evidence type="ECO:0000256" key="2">
    <source>
        <dbReference type="ARBA" id="ARBA00023002"/>
    </source>
</evidence>
<evidence type="ECO:0000256" key="1">
    <source>
        <dbReference type="ARBA" id="ARBA00007118"/>
    </source>
</evidence>
<reference evidence="4 5" key="1">
    <citation type="submission" date="2024-11" db="EMBL/GenBank/DDBJ databases">
        <authorList>
            <person name="Heng Y.C."/>
            <person name="Lim A.C.H."/>
            <person name="Lee J.K.Y."/>
            <person name="Kittelmann S."/>
        </authorList>
    </citation>
    <scope>NUCLEOTIDE SEQUENCE [LARGE SCALE GENOMIC DNA]</scope>
    <source>
        <strain evidence="4 5">WILCCON 0269</strain>
    </source>
</reference>
<dbReference type="InterPro" id="IPR029479">
    <property type="entry name" value="Nitroreductase"/>
</dbReference>
<dbReference type="Pfam" id="PF00881">
    <property type="entry name" value="Nitroreductase"/>
    <property type="match status" value="1"/>
</dbReference>
<dbReference type="Gene3D" id="3.40.109.10">
    <property type="entry name" value="NADH Oxidase"/>
    <property type="match status" value="1"/>
</dbReference>
<evidence type="ECO:0000313" key="5">
    <source>
        <dbReference type="Proteomes" id="UP001623660"/>
    </source>
</evidence>
<dbReference type="PANTHER" id="PTHR43673:SF10">
    <property type="entry name" value="NADH DEHYDROGENASE_NAD(P)H NITROREDUCTASE XCC3605-RELATED"/>
    <property type="match status" value="1"/>
</dbReference>
<protein>
    <submittedName>
        <fullName evidence="4">Nitroreductase</fullName>
    </submittedName>
</protein>
<dbReference type="SUPFAM" id="SSF55469">
    <property type="entry name" value="FMN-dependent nitroreductase-like"/>
    <property type="match status" value="1"/>
</dbReference>
<dbReference type="InterPro" id="IPR000415">
    <property type="entry name" value="Nitroreductase-like"/>
</dbReference>
<dbReference type="CDD" id="cd02136">
    <property type="entry name" value="PnbA_NfnB-like"/>
    <property type="match status" value="1"/>
</dbReference>
<dbReference type="RefSeq" id="WP_406790352.1">
    <property type="nucleotide sequence ID" value="NZ_JBJHZX010000001.1"/>
</dbReference>
<proteinExistence type="inferred from homology"/>
<comment type="caution">
    <text evidence="4">The sequence shown here is derived from an EMBL/GenBank/DDBJ whole genome shotgun (WGS) entry which is preliminary data.</text>
</comment>
<evidence type="ECO:0000259" key="3">
    <source>
        <dbReference type="Pfam" id="PF00881"/>
    </source>
</evidence>
<evidence type="ECO:0000313" key="4">
    <source>
        <dbReference type="EMBL" id="MFL0193980.1"/>
    </source>
</evidence>
<feature type="domain" description="Nitroreductase" evidence="3">
    <location>
        <begin position="10"/>
        <end position="154"/>
    </location>
</feature>
<keyword evidence="5" id="KW-1185">Reference proteome</keyword>
<dbReference type="Proteomes" id="UP001623660">
    <property type="component" value="Unassembled WGS sequence"/>
</dbReference>
<dbReference type="EMBL" id="JBJHZX010000001">
    <property type="protein sequence ID" value="MFL0193980.1"/>
    <property type="molecule type" value="Genomic_DNA"/>
</dbReference>
<gene>
    <name evidence="4" type="ORF">ACJDU8_00015</name>
</gene>
<accession>A0ABW8SGI0</accession>
<organism evidence="4 5">
    <name type="scientific">Candidatus Clostridium eludens</name>
    <dbReference type="NCBI Taxonomy" id="3381663"/>
    <lineage>
        <taxon>Bacteria</taxon>
        <taxon>Bacillati</taxon>
        <taxon>Bacillota</taxon>
        <taxon>Clostridia</taxon>
        <taxon>Eubacteriales</taxon>
        <taxon>Clostridiaceae</taxon>
        <taxon>Clostridium</taxon>
    </lineage>
</organism>
<comment type="similarity">
    <text evidence="1">Belongs to the nitroreductase family.</text>
</comment>
<sequence>MNETIKTLLDRRSIRKYKPEQIKDKELNAVLEAGKYAPSGGGQQSALFIVVQNKNAIKKISEMNAAVIGKDNFDPYYGAPTVILVLADKNKLTPIEDGSIALGNMCNAAYSLGLGSCWIHRTKQMFESEDGKALLKEWGIEGDYIGVGSCILGYPDCENPKAAPRKDNFVVIVK</sequence>